<evidence type="ECO:0000313" key="4">
    <source>
        <dbReference type="Proteomes" id="UP001430848"/>
    </source>
</evidence>
<comment type="caution">
    <text evidence="3">The sequence shown here is derived from an EMBL/GenBank/DDBJ whole genome shotgun (WGS) entry which is preliminary data.</text>
</comment>
<gene>
    <name evidence="3" type="ORF">SLS63_008577</name>
</gene>
<feature type="region of interest" description="Disordered" evidence="1">
    <location>
        <begin position="1"/>
        <end position="27"/>
    </location>
</feature>
<reference evidence="3 4" key="1">
    <citation type="submission" date="2024-02" db="EMBL/GenBank/DDBJ databases">
        <title>De novo assembly and annotation of 12 fungi associated with fruit tree decline syndrome in Ontario, Canada.</title>
        <authorList>
            <person name="Sulman M."/>
            <person name="Ellouze W."/>
            <person name="Ilyukhin E."/>
        </authorList>
    </citation>
    <scope>NUCLEOTIDE SEQUENCE [LARGE SCALE GENOMIC DNA]</scope>
    <source>
        <strain evidence="3 4">M169</strain>
    </source>
</reference>
<name>A0ABR1P1Z2_DIAER</name>
<dbReference type="InterPro" id="IPR011009">
    <property type="entry name" value="Kinase-like_dom_sf"/>
</dbReference>
<accession>A0ABR1P1Z2</accession>
<keyword evidence="4" id="KW-1185">Reference proteome</keyword>
<feature type="domain" description="Aminoglycoside phosphotransferase" evidence="2">
    <location>
        <begin position="103"/>
        <end position="351"/>
    </location>
</feature>
<evidence type="ECO:0000256" key="1">
    <source>
        <dbReference type="SAM" id="MobiDB-lite"/>
    </source>
</evidence>
<dbReference type="InterPro" id="IPR051678">
    <property type="entry name" value="AGP_Transferase"/>
</dbReference>
<evidence type="ECO:0000313" key="3">
    <source>
        <dbReference type="EMBL" id="KAK7724597.1"/>
    </source>
</evidence>
<proteinExistence type="predicted"/>
<dbReference type="SUPFAM" id="SSF56112">
    <property type="entry name" value="Protein kinase-like (PK-like)"/>
    <property type="match status" value="1"/>
</dbReference>
<dbReference type="PANTHER" id="PTHR21310:SF56">
    <property type="entry name" value="AMINOGLYCOSIDE PHOSPHOTRANSFERASE DOMAIN-CONTAINING PROTEIN"/>
    <property type="match status" value="1"/>
</dbReference>
<dbReference type="Pfam" id="PF01636">
    <property type="entry name" value="APH"/>
    <property type="match status" value="1"/>
</dbReference>
<protein>
    <recommendedName>
        <fullName evidence="2">Aminoglycoside phosphotransferase domain-containing protein</fullName>
    </recommendedName>
</protein>
<dbReference type="Gene3D" id="3.90.1200.10">
    <property type="match status" value="1"/>
</dbReference>
<dbReference type="InterPro" id="IPR002575">
    <property type="entry name" value="Aminoglycoside_PTrfase"/>
</dbReference>
<dbReference type="Proteomes" id="UP001430848">
    <property type="component" value="Unassembled WGS sequence"/>
</dbReference>
<sequence>MASSPEPDCSDSSTESSSSDAQSESSSIVYGHESFDQFQDKVLAFARSCTWLPSNDENEISVERLHGGTYNRVIGLTFTSSQRKDQDLTRSPPTEGRALETVSKYILRIPRSDAARVDDDVAALLFVKRLPDLDPCPEMPEIPVPEVIAFDDTKNNRLGSCFMVQNRLRGQRLDEVYPQLGHEKQRRVAQDLGRVYRRMLSVSSTQAGTLVLPDDNKSLDLEIHVTPWDTSVWNFLMGEREPRKSAPYRSGRSGESVLELLRRTFQEQKAEVRKRLSDALRPRHFDQFCEMVSAMDAAGFFKELDGHFTLSHLDLEPRNILVDPESPPDRRIISGILDWDSAVLAPAFMSCAPPMWIWAWQEDENEDERLANEEPATPEQKELKTLFETAAGPQYIRCAYHPAYRLGRRLVRFAIDGIRSNEDVKEGEAMVREWQSLLPQPAVKATADNDKREHTVSRDI</sequence>
<organism evidence="3 4">
    <name type="scientific">Diaporthe eres</name>
    <name type="common">Phomopsis oblonga</name>
    <dbReference type="NCBI Taxonomy" id="83184"/>
    <lineage>
        <taxon>Eukaryota</taxon>
        <taxon>Fungi</taxon>
        <taxon>Dikarya</taxon>
        <taxon>Ascomycota</taxon>
        <taxon>Pezizomycotina</taxon>
        <taxon>Sordariomycetes</taxon>
        <taxon>Sordariomycetidae</taxon>
        <taxon>Diaporthales</taxon>
        <taxon>Diaporthaceae</taxon>
        <taxon>Diaporthe</taxon>
        <taxon>Diaporthe eres species complex</taxon>
    </lineage>
</organism>
<dbReference type="EMBL" id="JAKNSF020000056">
    <property type="protein sequence ID" value="KAK7724597.1"/>
    <property type="molecule type" value="Genomic_DNA"/>
</dbReference>
<evidence type="ECO:0000259" key="2">
    <source>
        <dbReference type="Pfam" id="PF01636"/>
    </source>
</evidence>
<dbReference type="PANTHER" id="PTHR21310">
    <property type="entry name" value="AMINOGLYCOSIDE PHOSPHOTRANSFERASE-RELATED-RELATED"/>
    <property type="match status" value="1"/>
</dbReference>